<gene>
    <name evidence="2" type="ORF">DACRYDRAFT_101163</name>
</gene>
<dbReference type="AlphaFoldDB" id="M5FWS0"/>
<dbReference type="OrthoDB" id="3344933at2759"/>
<dbReference type="GeneID" id="63682592"/>
<evidence type="ECO:0000256" key="1">
    <source>
        <dbReference type="SAM" id="MobiDB-lite"/>
    </source>
</evidence>
<dbReference type="Proteomes" id="UP000030653">
    <property type="component" value="Unassembled WGS sequence"/>
</dbReference>
<sequence length="612" mass="69179">MEREISIFKSRRSSVATSSSSKPSLVGQSEEGTNIPNGRSITDVLIVDVLELILAMIDEMYYDGLISRLDILSLAKSCKYFHASANPLIYRTITFDCHMNKAIYEKSWSCCNSLAKRPHLAQLVRICIIKDSYDFWDGLDHFPKQWKSVIIPALTNMVNLRELRWQRTSFSPALWKLVGSMEHLESLHLQQCSVRTPPSRKSKKNNEGPEIPCFPSLRNLTLTDLNMRHGDDEVVLGLIDDILGSNRSLSIGANKPIFWRHIQDHMPDPIRLKRLYMLDVGSEMTLSPELVSSILQQTTELTELMVYIHSETLDTVMQLLPKDALPELSVFSGNPAVAKALVPGRAVHTVCLNAAAPSVPIGPLAFLPDPGLNLVGYLASLESLQLSTVQIVHFDLLLPDFETAYEMPIMQQLPDFLPHLRILAVHGPYNGAVNNNRLTEAVGLFVMGRLPYLEDFSFHVNYLRYRSSPGFNLRWQHDLIMEWSKLCPTLSVVQISSVIHWLRSVGQWQPALKGRDAWTRLTEGIQWLTSSNKDLMEYDWNGTLAGWLGDRRWRVRDTGKEPAVLRTLQAAVQRVSLRNRVNNQRSVVADALAEGSRMKDSGAESADRARFR</sequence>
<accession>M5FWS0</accession>
<dbReference type="InterPro" id="IPR032675">
    <property type="entry name" value="LRR_dom_sf"/>
</dbReference>
<dbReference type="SUPFAM" id="SSF52047">
    <property type="entry name" value="RNI-like"/>
    <property type="match status" value="1"/>
</dbReference>
<evidence type="ECO:0000313" key="2">
    <source>
        <dbReference type="EMBL" id="EJU00135.1"/>
    </source>
</evidence>
<dbReference type="EMBL" id="JH795868">
    <property type="protein sequence ID" value="EJU00135.1"/>
    <property type="molecule type" value="Genomic_DNA"/>
</dbReference>
<proteinExistence type="predicted"/>
<keyword evidence="3" id="KW-1185">Reference proteome</keyword>
<evidence type="ECO:0000313" key="3">
    <source>
        <dbReference type="Proteomes" id="UP000030653"/>
    </source>
</evidence>
<feature type="compositionally biased region" description="Low complexity" evidence="1">
    <location>
        <begin position="13"/>
        <end position="24"/>
    </location>
</feature>
<protein>
    <submittedName>
        <fullName evidence="2">Uncharacterized protein</fullName>
    </submittedName>
</protein>
<reference evidence="2 3" key="1">
    <citation type="journal article" date="2012" name="Science">
        <title>The Paleozoic origin of enzymatic lignin decomposition reconstructed from 31 fungal genomes.</title>
        <authorList>
            <person name="Floudas D."/>
            <person name="Binder M."/>
            <person name="Riley R."/>
            <person name="Barry K."/>
            <person name="Blanchette R.A."/>
            <person name="Henrissat B."/>
            <person name="Martinez A.T."/>
            <person name="Otillar R."/>
            <person name="Spatafora J.W."/>
            <person name="Yadav J.S."/>
            <person name="Aerts A."/>
            <person name="Benoit I."/>
            <person name="Boyd A."/>
            <person name="Carlson A."/>
            <person name="Copeland A."/>
            <person name="Coutinho P.M."/>
            <person name="de Vries R.P."/>
            <person name="Ferreira P."/>
            <person name="Findley K."/>
            <person name="Foster B."/>
            <person name="Gaskell J."/>
            <person name="Glotzer D."/>
            <person name="Gorecki P."/>
            <person name="Heitman J."/>
            <person name="Hesse C."/>
            <person name="Hori C."/>
            <person name="Igarashi K."/>
            <person name="Jurgens J.A."/>
            <person name="Kallen N."/>
            <person name="Kersten P."/>
            <person name="Kohler A."/>
            <person name="Kuees U."/>
            <person name="Kumar T.K.A."/>
            <person name="Kuo A."/>
            <person name="LaButti K."/>
            <person name="Larrondo L.F."/>
            <person name="Lindquist E."/>
            <person name="Ling A."/>
            <person name="Lombard V."/>
            <person name="Lucas S."/>
            <person name="Lundell T."/>
            <person name="Martin R."/>
            <person name="McLaughlin D.J."/>
            <person name="Morgenstern I."/>
            <person name="Morin E."/>
            <person name="Murat C."/>
            <person name="Nagy L.G."/>
            <person name="Nolan M."/>
            <person name="Ohm R.A."/>
            <person name="Patyshakuliyeva A."/>
            <person name="Rokas A."/>
            <person name="Ruiz-Duenas F.J."/>
            <person name="Sabat G."/>
            <person name="Salamov A."/>
            <person name="Samejima M."/>
            <person name="Schmutz J."/>
            <person name="Slot J.C."/>
            <person name="St John F."/>
            <person name="Stenlid J."/>
            <person name="Sun H."/>
            <person name="Sun S."/>
            <person name="Syed K."/>
            <person name="Tsang A."/>
            <person name="Wiebenga A."/>
            <person name="Young D."/>
            <person name="Pisabarro A."/>
            <person name="Eastwood D.C."/>
            <person name="Martin F."/>
            <person name="Cullen D."/>
            <person name="Grigoriev I.V."/>
            <person name="Hibbett D.S."/>
        </authorList>
    </citation>
    <scope>NUCLEOTIDE SEQUENCE [LARGE SCALE GENOMIC DNA]</scope>
    <source>
        <strain evidence="2 3">DJM-731 SS1</strain>
    </source>
</reference>
<dbReference type="RefSeq" id="XP_040627032.1">
    <property type="nucleotide sequence ID" value="XM_040767530.1"/>
</dbReference>
<dbReference type="HOGENOM" id="CLU_446193_0_0_1"/>
<name>M5FWS0_DACPD</name>
<dbReference type="Gene3D" id="3.80.10.10">
    <property type="entry name" value="Ribonuclease Inhibitor"/>
    <property type="match status" value="1"/>
</dbReference>
<organism evidence="2 3">
    <name type="scientific">Dacryopinax primogenitus (strain DJM 731)</name>
    <name type="common">Brown rot fungus</name>
    <dbReference type="NCBI Taxonomy" id="1858805"/>
    <lineage>
        <taxon>Eukaryota</taxon>
        <taxon>Fungi</taxon>
        <taxon>Dikarya</taxon>
        <taxon>Basidiomycota</taxon>
        <taxon>Agaricomycotina</taxon>
        <taxon>Dacrymycetes</taxon>
        <taxon>Dacrymycetales</taxon>
        <taxon>Dacrymycetaceae</taxon>
        <taxon>Dacryopinax</taxon>
    </lineage>
</organism>
<feature type="region of interest" description="Disordered" evidence="1">
    <location>
        <begin position="1"/>
        <end position="33"/>
    </location>
</feature>